<name>A0A2U9ILZ3_9CREN</name>
<dbReference type="AlphaFoldDB" id="A0A2U9ILZ3"/>
<proteinExistence type="predicted"/>
<evidence type="ECO:0000313" key="5">
    <source>
        <dbReference type="Proteomes" id="UP000248410"/>
    </source>
</evidence>
<accession>A0A2U9ILZ3</accession>
<sequence length="234" mass="26814">MLINGSDIISLNCDATVEDAVFFMYRNNIRRIVVICESKIKGIFTVDEALKSIIYKSEVKLKDIELKKPVISQSNNLYEVVKLMVENLSDSVIYKDKIITEKDIVFNYDFSNYDDTVSSIANSCISIEGYTNLITAIEIMIKNSIRHLPVIEGSLLGMLSARDIIYYYSQHLNLDVPVRDVMTPYLVYVKQDTKIGEAVKIMKERKIGSIYVLDNKLVSLRDFIKYIFSKMKSS</sequence>
<dbReference type="EMBL" id="CP029288">
    <property type="protein sequence ID" value="AWR97068.1"/>
    <property type="molecule type" value="Genomic_DNA"/>
</dbReference>
<reference evidence="4 5" key="1">
    <citation type="submission" date="2018-05" db="EMBL/GenBank/DDBJ databases">
        <title>Complete Genome Sequences of Extremely Thermoacidophilic, Metal-Mobilizing Type-Strain Members of the Archaeal Family Sulfolobaceae: Acidianus brierleyi DSM-1651T, Acidianus sulfidivorans DSM-18786T, Metallosphaera hakonensis DSM-7519T, and Metallosphaera prunae DSM-10039T.</title>
        <authorList>
            <person name="Counts J.A."/>
            <person name="Kelly R.M."/>
        </authorList>
    </citation>
    <scope>NUCLEOTIDE SEQUENCE [LARGE SCALE GENOMIC DNA]</scope>
    <source>
        <strain evidence="4 5">JP7</strain>
    </source>
</reference>
<organism evidence="4 5">
    <name type="scientific">Acidianus sulfidivorans JP7</name>
    <dbReference type="NCBI Taxonomy" id="619593"/>
    <lineage>
        <taxon>Archaea</taxon>
        <taxon>Thermoproteota</taxon>
        <taxon>Thermoprotei</taxon>
        <taxon>Sulfolobales</taxon>
        <taxon>Sulfolobaceae</taxon>
        <taxon>Acidianus</taxon>
    </lineage>
</organism>
<evidence type="ECO:0000256" key="2">
    <source>
        <dbReference type="PROSITE-ProRule" id="PRU00703"/>
    </source>
</evidence>
<dbReference type="InterPro" id="IPR000644">
    <property type="entry name" value="CBS_dom"/>
</dbReference>
<dbReference type="KEGG" id="asul:DFR86_05495"/>
<dbReference type="Proteomes" id="UP000248410">
    <property type="component" value="Chromosome"/>
</dbReference>
<evidence type="ECO:0000313" key="4">
    <source>
        <dbReference type="EMBL" id="AWR97068.1"/>
    </source>
</evidence>
<feature type="domain" description="CBS" evidence="3">
    <location>
        <begin position="1"/>
        <end position="59"/>
    </location>
</feature>
<evidence type="ECO:0000259" key="3">
    <source>
        <dbReference type="PROSITE" id="PS51371"/>
    </source>
</evidence>
<protein>
    <submittedName>
        <fullName evidence="4">Signal transduction protein</fullName>
    </submittedName>
</protein>
<gene>
    <name evidence="4" type="ORF">DFR86_05495</name>
</gene>
<dbReference type="RefSeq" id="WP_110379958.1">
    <property type="nucleotide sequence ID" value="NZ_CP029288.2"/>
</dbReference>
<keyword evidence="1 2" id="KW-0129">CBS domain</keyword>
<dbReference type="OrthoDB" id="8919at2157"/>
<dbReference type="PANTHER" id="PTHR43080:SF2">
    <property type="entry name" value="CBS DOMAIN-CONTAINING PROTEIN"/>
    <property type="match status" value="1"/>
</dbReference>
<evidence type="ECO:0000256" key="1">
    <source>
        <dbReference type="ARBA" id="ARBA00023122"/>
    </source>
</evidence>
<dbReference type="SUPFAM" id="SSF54631">
    <property type="entry name" value="CBS-domain pair"/>
    <property type="match status" value="2"/>
</dbReference>
<keyword evidence="5" id="KW-1185">Reference proteome</keyword>
<dbReference type="PANTHER" id="PTHR43080">
    <property type="entry name" value="CBS DOMAIN-CONTAINING PROTEIN CBSX3, MITOCHONDRIAL"/>
    <property type="match status" value="1"/>
</dbReference>
<dbReference type="Pfam" id="PF00571">
    <property type="entry name" value="CBS"/>
    <property type="match status" value="3"/>
</dbReference>
<dbReference type="Gene3D" id="3.10.580.10">
    <property type="entry name" value="CBS-domain"/>
    <property type="match status" value="2"/>
</dbReference>
<dbReference type="SMART" id="SM00116">
    <property type="entry name" value="CBS"/>
    <property type="match status" value="3"/>
</dbReference>
<dbReference type="PROSITE" id="PS51371">
    <property type="entry name" value="CBS"/>
    <property type="match status" value="2"/>
</dbReference>
<dbReference type="InterPro" id="IPR051257">
    <property type="entry name" value="Diverse_CBS-Domain"/>
</dbReference>
<dbReference type="InterPro" id="IPR046342">
    <property type="entry name" value="CBS_dom_sf"/>
</dbReference>
<dbReference type="GeneID" id="36837402"/>
<feature type="domain" description="CBS" evidence="3">
    <location>
        <begin position="120"/>
        <end position="176"/>
    </location>
</feature>